<dbReference type="PANTHER" id="PTHR11292">
    <property type="entry name" value="T-CELL SURFACE GLYCOPROTEIN CD8 BETA CHAIN"/>
    <property type="match status" value="1"/>
</dbReference>
<keyword evidence="6" id="KW-1064">Adaptive immunity</keyword>
<dbReference type="Pfam" id="PF07686">
    <property type="entry name" value="V-set"/>
    <property type="match status" value="1"/>
</dbReference>
<dbReference type="RefSeq" id="XP_031433576.1">
    <property type="nucleotide sequence ID" value="XM_031577716.2"/>
</dbReference>
<sequence>MSLTTLWVTLGLWTAALAAVTELYPATKSSVILTCDCETTSCQRIYWYRIRQSDGVYEHILFINGAGIEEVSQTSLHGRLQGRKGGSKSYTLTVSDLRLEDAGWYSCFIPKQTEFPGWRLRVGEIPPTQQPQTTTTTTTTRRRYKPKHGPSCCFSYLPPQGCGKWVLWPLSGGLIVLAVLLVAVLYYFSRLPKKCRHRFVKGKQLG</sequence>
<feature type="domain" description="Ig-like" evidence="13">
    <location>
        <begin position="29"/>
        <end position="107"/>
    </location>
</feature>
<dbReference type="InterPro" id="IPR036179">
    <property type="entry name" value="Ig-like_dom_sf"/>
</dbReference>
<keyword evidence="3 12" id="KW-0732">Signal</keyword>
<proteinExistence type="predicted"/>
<organism evidence="14 15">
    <name type="scientific">Clupea harengus</name>
    <name type="common">Atlantic herring</name>
    <dbReference type="NCBI Taxonomy" id="7950"/>
    <lineage>
        <taxon>Eukaryota</taxon>
        <taxon>Metazoa</taxon>
        <taxon>Chordata</taxon>
        <taxon>Craniata</taxon>
        <taxon>Vertebrata</taxon>
        <taxon>Euteleostomi</taxon>
        <taxon>Actinopterygii</taxon>
        <taxon>Neopterygii</taxon>
        <taxon>Teleostei</taxon>
        <taxon>Clupei</taxon>
        <taxon>Clupeiformes</taxon>
        <taxon>Clupeoidei</taxon>
        <taxon>Clupeidae</taxon>
        <taxon>Clupea</taxon>
    </lineage>
</organism>
<evidence type="ECO:0000256" key="8">
    <source>
        <dbReference type="ARBA" id="ARBA00023157"/>
    </source>
</evidence>
<dbReference type="AlphaFoldDB" id="A0A6P8GAI5"/>
<feature type="signal peptide" evidence="12">
    <location>
        <begin position="1"/>
        <end position="18"/>
    </location>
</feature>
<keyword evidence="5 11" id="KW-1133">Transmembrane helix</keyword>
<dbReference type="GO" id="GO:0016020">
    <property type="term" value="C:membrane"/>
    <property type="evidence" value="ECO:0007669"/>
    <property type="project" value="UniProtKB-SubCell"/>
</dbReference>
<dbReference type="Gene3D" id="2.60.40.10">
    <property type="entry name" value="Immunoglobulins"/>
    <property type="match status" value="1"/>
</dbReference>
<evidence type="ECO:0000256" key="10">
    <source>
        <dbReference type="ARBA" id="ARBA00023319"/>
    </source>
</evidence>
<reference evidence="15" key="1">
    <citation type="submission" date="2025-08" db="UniProtKB">
        <authorList>
            <consortium name="RefSeq"/>
        </authorList>
    </citation>
    <scope>IDENTIFICATION</scope>
</reference>
<dbReference type="GO" id="GO:0042288">
    <property type="term" value="F:MHC class I protein binding"/>
    <property type="evidence" value="ECO:0007669"/>
    <property type="project" value="InterPro"/>
</dbReference>
<evidence type="ECO:0000313" key="15">
    <source>
        <dbReference type="RefSeq" id="XP_031433576.1"/>
    </source>
</evidence>
<dbReference type="OrthoDB" id="9394844at2759"/>
<feature type="transmembrane region" description="Helical" evidence="11">
    <location>
        <begin position="165"/>
        <end position="188"/>
    </location>
</feature>
<evidence type="ECO:0000256" key="5">
    <source>
        <dbReference type="ARBA" id="ARBA00022989"/>
    </source>
</evidence>
<dbReference type="Proteomes" id="UP000515152">
    <property type="component" value="Chromosome 12"/>
</dbReference>
<evidence type="ECO:0000256" key="7">
    <source>
        <dbReference type="ARBA" id="ARBA00023136"/>
    </source>
</evidence>
<accession>A0A6P8GAI5</accession>
<dbReference type="GO" id="GO:0009986">
    <property type="term" value="C:cell surface"/>
    <property type="evidence" value="ECO:0007669"/>
    <property type="project" value="TreeGrafter"/>
</dbReference>
<keyword evidence="14" id="KW-1185">Reference proteome</keyword>
<keyword evidence="8" id="KW-1015">Disulfide bond</keyword>
<dbReference type="KEGG" id="char:116222835"/>
<name>A0A6P8GAI5_CLUHA</name>
<dbReference type="InterPro" id="IPR007110">
    <property type="entry name" value="Ig-like_dom"/>
</dbReference>
<evidence type="ECO:0000256" key="2">
    <source>
        <dbReference type="ARBA" id="ARBA00022692"/>
    </source>
</evidence>
<dbReference type="GeneID" id="116222835"/>
<dbReference type="GO" id="GO:0050776">
    <property type="term" value="P:regulation of immune response"/>
    <property type="evidence" value="ECO:0007669"/>
    <property type="project" value="InterPro"/>
</dbReference>
<dbReference type="SUPFAM" id="SSF48726">
    <property type="entry name" value="Immunoglobulin"/>
    <property type="match status" value="1"/>
</dbReference>
<dbReference type="SMART" id="SM00406">
    <property type="entry name" value="IGv"/>
    <property type="match status" value="1"/>
</dbReference>
<evidence type="ECO:0000259" key="13">
    <source>
        <dbReference type="PROSITE" id="PS50835"/>
    </source>
</evidence>
<keyword evidence="4" id="KW-0391">Immunity</keyword>
<keyword evidence="10" id="KW-0393">Immunoglobulin domain</keyword>
<dbReference type="InterPro" id="IPR003599">
    <property type="entry name" value="Ig_sub"/>
</dbReference>
<keyword evidence="9" id="KW-0325">Glycoprotein</keyword>
<dbReference type="CTD" id="926"/>
<evidence type="ECO:0000256" key="11">
    <source>
        <dbReference type="SAM" id="Phobius"/>
    </source>
</evidence>
<protein>
    <submittedName>
        <fullName evidence="15">Uncharacterized protein cd8b</fullName>
    </submittedName>
</protein>
<evidence type="ECO:0000313" key="14">
    <source>
        <dbReference type="Proteomes" id="UP000515152"/>
    </source>
</evidence>
<dbReference type="GO" id="GO:0002250">
    <property type="term" value="P:adaptive immune response"/>
    <property type="evidence" value="ECO:0007669"/>
    <property type="project" value="UniProtKB-KW"/>
</dbReference>
<evidence type="ECO:0000256" key="12">
    <source>
        <dbReference type="SAM" id="SignalP"/>
    </source>
</evidence>
<dbReference type="InterPro" id="IPR013106">
    <property type="entry name" value="Ig_V-set"/>
</dbReference>
<feature type="chain" id="PRO_5028463132" evidence="12">
    <location>
        <begin position="19"/>
        <end position="206"/>
    </location>
</feature>
<dbReference type="SMART" id="SM00409">
    <property type="entry name" value="IG"/>
    <property type="match status" value="1"/>
</dbReference>
<dbReference type="GO" id="GO:0015026">
    <property type="term" value="F:coreceptor activity"/>
    <property type="evidence" value="ECO:0007669"/>
    <property type="project" value="InterPro"/>
</dbReference>
<dbReference type="PROSITE" id="PS50835">
    <property type="entry name" value="IG_LIKE"/>
    <property type="match status" value="1"/>
</dbReference>
<keyword evidence="2 11" id="KW-0812">Transmembrane</keyword>
<gene>
    <name evidence="15" type="primary">cd8b</name>
</gene>
<evidence type="ECO:0000256" key="3">
    <source>
        <dbReference type="ARBA" id="ARBA00022729"/>
    </source>
</evidence>
<evidence type="ECO:0000256" key="4">
    <source>
        <dbReference type="ARBA" id="ARBA00022859"/>
    </source>
</evidence>
<dbReference type="InterPro" id="IPR013783">
    <property type="entry name" value="Ig-like_fold"/>
</dbReference>
<dbReference type="InterPro" id="IPR042414">
    <property type="entry name" value="CD8B"/>
</dbReference>
<evidence type="ECO:0000256" key="1">
    <source>
        <dbReference type="ARBA" id="ARBA00004479"/>
    </source>
</evidence>
<dbReference type="PANTHER" id="PTHR11292:SF7">
    <property type="entry name" value="T-CELL SURFACE GLYCOPROTEIN CD8 BETA CHAIN-RELATED"/>
    <property type="match status" value="1"/>
</dbReference>
<keyword evidence="7 11" id="KW-0472">Membrane</keyword>
<evidence type="ECO:0000256" key="6">
    <source>
        <dbReference type="ARBA" id="ARBA00023130"/>
    </source>
</evidence>
<evidence type="ECO:0000256" key="9">
    <source>
        <dbReference type="ARBA" id="ARBA00023180"/>
    </source>
</evidence>
<comment type="subcellular location">
    <subcellularLocation>
        <location evidence="1">Membrane</location>
        <topology evidence="1">Single-pass type I membrane protein</topology>
    </subcellularLocation>
</comment>